<keyword evidence="7 8" id="KW-0131">Cell cycle</keyword>
<evidence type="ECO:0000256" key="2">
    <source>
        <dbReference type="ARBA" id="ARBA00022475"/>
    </source>
</evidence>
<organism evidence="10 11">
    <name type="scientific">endosymbiont of Escarpia spicata</name>
    <dbReference type="NCBI Taxonomy" id="2200908"/>
    <lineage>
        <taxon>Bacteria</taxon>
        <taxon>Pseudomonadati</taxon>
        <taxon>Pseudomonadota</taxon>
        <taxon>Gammaproteobacteria</taxon>
        <taxon>sulfur-oxidizing symbionts</taxon>
    </lineage>
</organism>
<dbReference type="HAMAP" id="MF_00910">
    <property type="entry name" value="FtsL"/>
    <property type="match status" value="1"/>
</dbReference>
<evidence type="ECO:0000313" key="10">
    <source>
        <dbReference type="EMBL" id="RDH87915.1"/>
    </source>
</evidence>
<evidence type="ECO:0000256" key="6">
    <source>
        <dbReference type="ARBA" id="ARBA00023136"/>
    </source>
</evidence>
<dbReference type="GO" id="GO:0032153">
    <property type="term" value="C:cell division site"/>
    <property type="evidence" value="ECO:0007669"/>
    <property type="project" value="UniProtKB-UniRule"/>
</dbReference>
<dbReference type="InterPro" id="IPR011922">
    <property type="entry name" value="Cell_div_FtsL"/>
</dbReference>
<comment type="similarity">
    <text evidence="8">Belongs to the FtsL family.</text>
</comment>
<evidence type="ECO:0000256" key="9">
    <source>
        <dbReference type="NCBIfam" id="TIGR02209"/>
    </source>
</evidence>
<accession>A0A370DS45</accession>
<evidence type="ECO:0000313" key="11">
    <source>
        <dbReference type="Proteomes" id="UP000254771"/>
    </source>
</evidence>
<reference evidence="10 11" key="1">
    <citation type="journal article" date="2018" name="ISME J.">
        <title>Endosymbiont genomes yield clues of tubeworm success.</title>
        <authorList>
            <person name="Li Y."/>
            <person name="Liles M.R."/>
            <person name="Halanych K.M."/>
        </authorList>
    </citation>
    <scope>NUCLEOTIDE SEQUENCE [LARGE SCALE GENOMIC DNA]</scope>
    <source>
        <strain evidence="10">A1462</strain>
    </source>
</reference>
<proteinExistence type="inferred from homology"/>
<comment type="function">
    <text evidence="8">Essential cell division protein. May link together the upstream cell division proteins, which are predominantly cytoplasmic, with the downstream cell division proteins, which are predominantly periplasmic.</text>
</comment>
<keyword evidence="11" id="KW-1185">Reference proteome</keyword>
<gene>
    <name evidence="8 10" type="primary">ftsL</name>
    <name evidence="10" type="ORF">DIZ78_05105</name>
</gene>
<comment type="caution">
    <text evidence="10">The sequence shown here is derived from an EMBL/GenBank/DDBJ whole genome shotgun (WGS) entry which is preliminary data.</text>
</comment>
<dbReference type="PANTHER" id="PTHR37479:SF1">
    <property type="entry name" value="CELL DIVISION PROTEIN FTSL"/>
    <property type="match status" value="1"/>
</dbReference>
<evidence type="ECO:0000256" key="3">
    <source>
        <dbReference type="ARBA" id="ARBA00022618"/>
    </source>
</evidence>
<dbReference type="GO" id="GO:0005886">
    <property type="term" value="C:plasma membrane"/>
    <property type="evidence" value="ECO:0007669"/>
    <property type="project" value="UniProtKB-SubCell"/>
</dbReference>
<dbReference type="NCBIfam" id="TIGR02209">
    <property type="entry name" value="ftsL_broad"/>
    <property type="match status" value="1"/>
</dbReference>
<sequence>MSYFKFLPLAGLMLAVVLSGVSVVYAKYLSRKAFVELQVLHAERRQIDVEWGRLQLEESTLATHAKVEKAADRELKMHRPRWGDVVVIRR</sequence>
<dbReference type="PANTHER" id="PTHR37479">
    <property type="entry name" value="CELL DIVISION PROTEIN FTSL"/>
    <property type="match status" value="1"/>
</dbReference>
<dbReference type="Proteomes" id="UP000254771">
    <property type="component" value="Unassembled WGS sequence"/>
</dbReference>
<keyword evidence="5 8" id="KW-1133">Transmembrane helix</keyword>
<evidence type="ECO:0000256" key="5">
    <source>
        <dbReference type="ARBA" id="ARBA00022989"/>
    </source>
</evidence>
<evidence type="ECO:0000256" key="4">
    <source>
        <dbReference type="ARBA" id="ARBA00022692"/>
    </source>
</evidence>
<comment type="subunit">
    <text evidence="8">Part of a complex composed of FtsB, FtsL and FtsQ.</text>
</comment>
<dbReference type="EMBL" id="QFXE01000005">
    <property type="protein sequence ID" value="RDH87915.1"/>
    <property type="molecule type" value="Genomic_DNA"/>
</dbReference>
<dbReference type="Pfam" id="PF04999">
    <property type="entry name" value="FtsL"/>
    <property type="match status" value="1"/>
</dbReference>
<keyword evidence="4 8" id="KW-0812">Transmembrane</keyword>
<keyword evidence="6 8" id="KW-0472">Membrane</keyword>
<dbReference type="GO" id="GO:0043093">
    <property type="term" value="P:FtsZ-dependent cytokinesis"/>
    <property type="evidence" value="ECO:0007669"/>
    <property type="project" value="UniProtKB-UniRule"/>
</dbReference>
<name>A0A370DS45_9GAMM</name>
<evidence type="ECO:0000256" key="1">
    <source>
        <dbReference type="ARBA" id="ARBA00004401"/>
    </source>
</evidence>
<evidence type="ECO:0000256" key="8">
    <source>
        <dbReference type="HAMAP-Rule" id="MF_00910"/>
    </source>
</evidence>
<comment type="subcellular location">
    <subcellularLocation>
        <location evidence="8">Cell inner membrane</location>
        <topology evidence="8">Single-pass type II membrane protein</topology>
    </subcellularLocation>
    <subcellularLocation>
        <location evidence="1">Cell membrane</location>
        <topology evidence="1">Single-pass type II membrane protein</topology>
    </subcellularLocation>
    <text evidence="8">Localizes to the division septum where it forms a ring structure.</text>
</comment>
<evidence type="ECO:0000256" key="7">
    <source>
        <dbReference type="ARBA" id="ARBA00023306"/>
    </source>
</evidence>
<keyword evidence="8" id="KW-0997">Cell inner membrane</keyword>
<dbReference type="AlphaFoldDB" id="A0A370DS45"/>
<keyword evidence="3 8" id="KW-0132">Cell division</keyword>
<keyword evidence="2 8" id="KW-1003">Cell membrane</keyword>
<protein>
    <recommendedName>
        <fullName evidence="8 9">Cell division protein FtsL</fullName>
    </recommendedName>
</protein>